<evidence type="ECO:0000256" key="1">
    <source>
        <dbReference type="SAM" id="Phobius"/>
    </source>
</evidence>
<gene>
    <name evidence="2" type="ORF">Scep_002465</name>
</gene>
<accession>A0AAP0Q5Z2</accession>
<comment type="caution">
    <text evidence="2">The sequence shown here is derived from an EMBL/GenBank/DDBJ whole genome shotgun (WGS) entry which is preliminary data.</text>
</comment>
<keyword evidence="1" id="KW-0812">Transmembrane</keyword>
<sequence>MFTQVILAPTNPEVRLPRSRHVTPCVMQVILTPQRQIPGYLENNLEKMERGMTTASIRGSLIILQLISTTETSSYVSDTSNQNKTKQSLMAPSPEIEREVKVRKKIQFLFLRFIKLVEGLRVFTYMIIGFILSPPSQIAVFLSISPDLQRIANHVAPAITINR</sequence>
<dbReference type="Proteomes" id="UP001419268">
    <property type="component" value="Unassembled WGS sequence"/>
</dbReference>
<organism evidence="2 3">
    <name type="scientific">Stephania cephalantha</name>
    <dbReference type="NCBI Taxonomy" id="152367"/>
    <lineage>
        <taxon>Eukaryota</taxon>
        <taxon>Viridiplantae</taxon>
        <taxon>Streptophyta</taxon>
        <taxon>Embryophyta</taxon>
        <taxon>Tracheophyta</taxon>
        <taxon>Spermatophyta</taxon>
        <taxon>Magnoliopsida</taxon>
        <taxon>Ranunculales</taxon>
        <taxon>Menispermaceae</taxon>
        <taxon>Menispermoideae</taxon>
        <taxon>Cissampelideae</taxon>
        <taxon>Stephania</taxon>
    </lineage>
</organism>
<evidence type="ECO:0000313" key="3">
    <source>
        <dbReference type="Proteomes" id="UP001419268"/>
    </source>
</evidence>
<evidence type="ECO:0000313" key="2">
    <source>
        <dbReference type="EMBL" id="KAK9167274.1"/>
    </source>
</evidence>
<name>A0AAP0Q5Z2_9MAGN</name>
<reference evidence="2 3" key="1">
    <citation type="submission" date="2024-01" db="EMBL/GenBank/DDBJ databases">
        <title>Genome assemblies of Stephania.</title>
        <authorList>
            <person name="Yang L."/>
        </authorList>
    </citation>
    <scope>NUCLEOTIDE SEQUENCE [LARGE SCALE GENOMIC DNA]</scope>
    <source>
        <strain evidence="2">JXDWG</strain>
        <tissue evidence="2">Leaf</tissue>
    </source>
</reference>
<dbReference type="AlphaFoldDB" id="A0AAP0Q5Z2"/>
<dbReference type="EMBL" id="JBBNAG010000001">
    <property type="protein sequence ID" value="KAK9167274.1"/>
    <property type="molecule type" value="Genomic_DNA"/>
</dbReference>
<keyword evidence="3" id="KW-1185">Reference proteome</keyword>
<keyword evidence="1" id="KW-0472">Membrane</keyword>
<keyword evidence="1" id="KW-1133">Transmembrane helix</keyword>
<protein>
    <submittedName>
        <fullName evidence="2">Uncharacterized protein</fullName>
    </submittedName>
</protein>
<feature type="transmembrane region" description="Helical" evidence="1">
    <location>
        <begin position="122"/>
        <end position="144"/>
    </location>
</feature>
<proteinExistence type="predicted"/>